<proteinExistence type="predicted"/>
<dbReference type="Proteomes" id="UP001175227">
    <property type="component" value="Unassembled WGS sequence"/>
</dbReference>
<protein>
    <submittedName>
        <fullName evidence="2">Uncharacterized protein</fullName>
    </submittedName>
</protein>
<reference evidence="2" key="1">
    <citation type="submission" date="2023-06" db="EMBL/GenBank/DDBJ databases">
        <authorList>
            <consortium name="Lawrence Berkeley National Laboratory"/>
            <person name="Ahrendt S."/>
            <person name="Sahu N."/>
            <person name="Indic B."/>
            <person name="Wong-Bajracharya J."/>
            <person name="Merenyi Z."/>
            <person name="Ke H.-M."/>
            <person name="Monk M."/>
            <person name="Kocsube S."/>
            <person name="Drula E."/>
            <person name="Lipzen A."/>
            <person name="Balint B."/>
            <person name="Henrissat B."/>
            <person name="Andreopoulos B."/>
            <person name="Martin F.M."/>
            <person name="Harder C.B."/>
            <person name="Rigling D."/>
            <person name="Ford K.L."/>
            <person name="Foster G.D."/>
            <person name="Pangilinan J."/>
            <person name="Papanicolaou A."/>
            <person name="Barry K."/>
            <person name="LaButti K."/>
            <person name="Viragh M."/>
            <person name="Koriabine M."/>
            <person name="Yan M."/>
            <person name="Riley R."/>
            <person name="Champramary S."/>
            <person name="Plett K.L."/>
            <person name="Tsai I.J."/>
            <person name="Slot J."/>
            <person name="Sipos G."/>
            <person name="Plett J."/>
            <person name="Nagy L.G."/>
            <person name="Grigoriev I.V."/>
        </authorList>
    </citation>
    <scope>NUCLEOTIDE SEQUENCE</scope>
    <source>
        <strain evidence="2">ICMP 16352</strain>
    </source>
</reference>
<accession>A0AA39PL35</accession>
<dbReference type="AlphaFoldDB" id="A0AA39PL35"/>
<evidence type="ECO:0000256" key="1">
    <source>
        <dbReference type="SAM" id="MobiDB-lite"/>
    </source>
</evidence>
<gene>
    <name evidence="2" type="ORF">IW261DRAFT_1416061</name>
</gene>
<comment type="caution">
    <text evidence="2">The sequence shown here is derived from an EMBL/GenBank/DDBJ whole genome shotgun (WGS) entry which is preliminary data.</text>
</comment>
<name>A0AA39PL35_9AGAR</name>
<feature type="region of interest" description="Disordered" evidence="1">
    <location>
        <begin position="66"/>
        <end position="101"/>
    </location>
</feature>
<dbReference type="EMBL" id="JAUEPR010000004">
    <property type="protein sequence ID" value="KAK0486262.1"/>
    <property type="molecule type" value="Genomic_DNA"/>
</dbReference>
<evidence type="ECO:0000313" key="2">
    <source>
        <dbReference type="EMBL" id="KAK0486262.1"/>
    </source>
</evidence>
<evidence type="ECO:0000313" key="3">
    <source>
        <dbReference type="Proteomes" id="UP001175227"/>
    </source>
</evidence>
<sequence length="211" mass="23429">MWVADGRSNAIVTSGVHQCLELFDRLGTDSLRYAGEELEVVELRQTSGLMVISNREYRHSNGYQAIKKERENATAPTRRRPHGLVHPAQQGSLPPVEGTDSGGIRKSCVGLYRVNSSWMSFFKNDFIKIVPEWKFNIIIREIFQKFNISSEFLPRKKKLMSDRSVLGGKTVKSPPACGVDGEEGRFGDVEVAIVGRAMGVAYSVGHSRGSV</sequence>
<organism evidence="2 3">
    <name type="scientific">Armillaria novae-zelandiae</name>
    <dbReference type="NCBI Taxonomy" id="153914"/>
    <lineage>
        <taxon>Eukaryota</taxon>
        <taxon>Fungi</taxon>
        <taxon>Dikarya</taxon>
        <taxon>Basidiomycota</taxon>
        <taxon>Agaricomycotina</taxon>
        <taxon>Agaricomycetes</taxon>
        <taxon>Agaricomycetidae</taxon>
        <taxon>Agaricales</taxon>
        <taxon>Marasmiineae</taxon>
        <taxon>Physalacriaceae</taxon>
        <taxon>Armillaria</taxon>
    </lineage>
</organism>
<keyword evidence="3" id="KW-1185">Reference proteome</keyword>